<dbReference type="AlphaFoldDB" id="A0A6A6TLT1"/>
<sequence length="229" mass="24027">MRPAVDCTGTREHLAAAGAPGAAAAPRLGFRRCDAGSRQPTPRSPPGFTFVASERGQQRARVLIAVVDAASSLRREMYTVPEHAVHEPQRLRAALQQPAPSLRLDCSFIALAKRLQPALASDAAVTAAGRKEPAVLLSSKRCICAQAGCGGVVGPANHDARWPLPAHLCANPSVSSASRPSLRPRHPRGRDLAILAQMVSSSKAPGAAPVVPPVDDDVNEAQGLPTERF</sequence>
<dbReference type="Proteomes" id="UP000799324">
    <property type="component" value="Unassembled WGS sequence"/>
</dbReference>
<organism evidence="2 3">
    <name type="scientific">Lophiostoma macrostomum CBS 122681</name>
    <dbReference type="NCBI Taxonomy" id="1314788"/>
    <lineage>
        <taxon>Eukaryota</taxon>
        <taxon>Fungi</taxon>
        <taxon>Dikarya</taxon>
        <taxon>Ascomycota</taxon>
        <taxon>Pezizomycotina</taxon>
        <taxon>Dothideomycetes</taxon>
        <taxon>Pleosporomycetidae</taxon>
        <taxon>Pleosporales</taxon>
        <taxon>Lophiostomataceae</taxon>
        <taxon>Lophiostoma</taxon>
    </lineage>
</organism>
<keyword evidence="3" id="KW-1185">Reference proteome</keyword>
<dbReference type="EMBL" id="MU004301">
    <property type="protein sequence ID" value="KAF2660157.1"/>
    <property type="molecule type" value="Genomic_DNA"/>
</dbReference>
<feature type="region of interest" description="Disordered" evidence="1">
    <location>
        <begin position="204"/>
        <end position="229"/>
    </location>
</feature>
<protein>
    <submittedName>
        <fullName evidence="2">Uncharacterized protein</fullName>
    </submittedName>
</protein>
<proteinExistence type="predicted"/>
<reference evidence="2" key="1">
    <citation type="journal article" date="2020" name="Stud. Mycol.">
        <title>101 Dothideomycetes genomes: a test case for predicting lifestyles and emergence of pathogens.</title>
        <authorList>
            <person name="Haridas S."/>
            <person name="Albert R."/>
            <person name="Binder M."/>
            <person name="Bloem J."/>
            <person name="Labutti K."/>
            <person name="Salamov A."/>
            <person name="Andreopoulos B."/>
            <person name="Baker S."/>
            <person name="Barry K."/>
            <person name="Bills G."/>
            <person name="Bluhm B."/>
            <person name="Cannon C."/>
            <person name="Castanera R."/>
            <person name="Culley D."/>
            <person name="Daum C."/>
            <person name="Ezra D."/>
            <person name="Gonzalez J."/>
            <person name="Henrissat B."/>
            <person name="Kuo A."/>
            <person name="Liang C."/>
            <person name="Lipzen A."/>
            <person name="Lutzoni F."/>
            <person name="Magnuson J."/>
            <person name="Mondo S."/>
            <person name="Nolan M."/>
            <person name="Ohm R."/>
            <person name="Pangilinan J."/>
            <person name="Park H.-J."/>
            <person name="Ramirez L."/>
            <person name="Alfaro M."/>
            <person name="Sun H."/>
            <person name="Tritt A."/>
            <person name="Yoshinaga Y."/>
            <person name="Zwiers L.-H."/>
            <person name="Turgeon B."/>
            <person name="Goodwin S."/>
            <person name="Spatafora J."/>
            <person name="Crous P."/>
            <person name="Grigoriev I."/>
        </authorList>
    </citation>
    <scope>NUCLEOTIDE SEQUENCE</scope>
    <source>
        <strain evidence="2">CBS 122681</strain>
    </source>
</reference>
<name>A0A6A6TLT1_9PLEO</name>
<evidence type="ECO:0000313" key="3">
    <source>
        <dbReference type="Proteomes" id="UP000799324"/>
    </source>
</evidence>
<accession>A0A6A6TLT1</accession>
<evidence type="ECO:0000256" key="1">
    <source>
        <dbReference type="SAM" id="MobiDB-lite"/>
    </source>
</evidence>
<evidence type="ECO:0000313" key="2">
    <source>
        <dbReference type="EMBL" id="KAF2660157.1"/>
    </source>
</evidence>
<gene>
    <name evidence="2" type="ORF">K491DRAFT_674940</name>
</gene>